<dbReference type="EC" id="2.4.2.10" evidence="2"/>
<dbReference type="EMBL" id="CP047423">
    <property type="protein sequence ID" value="QPD05584.1"/>
    <property type="molecule type" value="Genomic_DNA"/>
</dbReference>
<dbReference type="InterPro" id="IPR021383">
    <property type="entry name" value="DUF3015"/>
</dbReference>
<evidence type="ECO:0000313" key="2">
    <source>
        <dbReference type="EMBL" id="QPD05584.1"/>
    </source>
</evidence>
<dbReference type="AlphaFoldDB" id="A0A7S8FGH8"/>
<proteinExistence type="predicted"/>
<keyword evidence="2" id="KW-0328">Glycosyltransferase</keyword>
<keyword evidence="1" id="KW-0732">Signal</keyword>
<organism evidence="2 3">
    <name type="scientific">Candidatus Nitrospira kreftii</name>
    <dbReference type="NCBI Taxonomy" id="2652173"/>
    <lineage>
        <taxon>Bacteria</taxon>
        <taxon>Pseudomonadati</taxon>
        <taxon>Nitrospirota</taxon>
        <taxon>Nitrospiria</taxon>
        <taxon>Nitrospirales</taxon>
        <taxon>Nitrospiraceae</taxon>
        <taxon>Nitrospira</taxon>
    </lineage>
</organism>
<feature type="signal peptide" evidence="1">
    <location>
        <begin position="1"/>
        <end position="23"/>
    </location>
</feature>
<dbReference type="KEGG" id="nkf:Nkreftii_003358"/>
<name>A0A7S8FGH8_9BACT</name>
<reference evidence="2 3" key="1">
    <citation type="journal article" date="2020" name="ISME J.">
        <title>Enrichment and physiological characterization of a novel comammox Nitrospira indicates ammonium inhibition of complete nitrification.</title>
        <authorList>
            <person name="Sakoula D."/>
            <person name="Koch H."/>
            <person name="Frank J."/>
            <person name="Jetten M.S.M."/>
            <person name="van Kessel M.A.H.J."/>
            <person name="Lucker S."/>
        </authorList>
    </citation>
    <scope>NUCLEOTIDE SEQUENCE [LARGE SCALE GENOMIC DNA]</scope>
    <source>
        <strain evidence="2">Comreactor17</strain>
    </source>
</reference>
<accession>A0A7S8FGH8</accession>
<dbReference type="GO" id="GO:0004588">
    <property type="term" value="F:orotate phosphoribosyltransferase activity"/>
    <property type="evidence" value="ECO:0007669"/>
    <property type="project" value="UniProtKB-EC"/>
</dbReference>
<evidence type="ECO:0000256" key="1">
    <source>
        <dbReference type="SAM" id="SignalP"/>
    </source>
</evidence>
<dbReference type="Pfam" id="PF11220">
    <property type="entry name" value="DUF3015"/>
    <property type="match status" value="1"/>
</dbReference>
<protein>
    <submittedName>
        <fullName evidence="2">Orotate phosphoribosyltransferase (Modular protein)</fullName>
        <ecNumber evidence="2">2.4.2.10</ecNumber>
    </submittedName>
</protein>
<feature type="chain" id="PRO_5032405965" evidence="1">
    <location>
        <begin position="24"/>
        <end position="169"/>
    </location>
</feature>
<evidence type="ECO:0000313" key="3">
    <source>
        <dbReference type="Proteomes" id="UP000593737"/>
    </source>
</evidence>
<keyword evidence="2" id="KW-0808">Transferase</keyword>
<dbReference type="Proteomes" id="UP000593737">
    <property type="component" value="Chromosome"/>
</dbReference>
<sequence length="169" mass="17607">MSKKVLVFSIAVLFGAQAGLAMASNPDTGPGCGLGKLAWGEYKGQKEIAPQVLQATTNGTFGSQTFGISFGTSGCTNDGKIMSEQKTTMFASLNFEALSAEMAQGKGEHLTSLATLMGVPADRHAEFFAMTQERYTSLVQAGETSPVALVKSLNDAIAGHPVLAQASVR</sequence>
<gene>
    <name evidence="2" type="ORF">Nkreftii_003358</name>
</gene>